<name>A0ABW9Z2J6_9HYPH</name>
<evidence type="ECO:0000259" key="3">
    <source>
        <dbReference type="PROSITE" id="PS50268"/>
    </source>
</evidence>
<accession>A0ABW9Z2J6</accession>
<dbReference type="InterPro" id="IPR002126">
    <property type="entry name" value="Cadherin-like_dom"/>
</dbReference>
<dbReference type="Gene3D" id="2.60.40.60">
    <property type="entry name" value="Cadherins"/>
    <property type="match status" value="1"/>
</dbReference>
<dbReference type="SUPFAM" id="SSF51120">
    <property type="entry name" value="beta-Roll"/>
    <property type="match status" value="1"/>
</dbReference>
<dbReference type="InterPro" id="IPR011049">
    <property type="entry name" value="Serralysin-like_metalloprot_C"/>
</dbReference>
<dbReference type="SUPFAM" id="SSF49313">
    <property type="entry name" value="Cadherin-like"/>
    <property type="match status" value="1"/>
</dbReference>
<proteinExistence type="predicted"/>
<evidence type="ECO:0000313" key="5">
    <source>
        <dbReference type="Proteomes" id="UP000818323"/>
    </source>
</evidence>
<dbReference type="RefSeq" id="WP_161725577.1">
    <property type="nucleotide sequence ID" value="NZ_JAAAXI010000021.1"/>
</dbReference>
<dbReference type="Gene3D" id="2.150.10.10">
    <property type="entry name" value="Serralysin-like metalloprotease, C-terminal"/>
    <property type="match status" value="2"/>
</dbReference>
<dbReference type="PROSITE" id="PS50268">
    <property type="entry name" value="CADHERIN_2"/>
    <property type="match status" value="1"/>
</dbReference>
<reference evidence="4 5" key="1">
    <citation type="submission" date="2020-01" db="EMBL/GenBank/DDBJ databases">
        <title>Microvirga sp. nov., an arsenate reduction bacterium isolated from Tibet hotspring sediments.</title>
        <authorList>
            <person name="Yuan C.-G."/>
        </authorList>
    </citation>
    <scope>NUCLEOTIDE SEQUENCE [LARGE SCALE GENOMIC DNA]</scope>
    <source>
        <strain evidence="4 5">SYSU G3D203</strain>
    </source>
</reference>
<protein>
    <recommendedName>
        <fullName evidence="3">Cadherin domain-containing protein</fullName>
    </recommendedName>
</protein>
<keyword evidence="5" id="KW-1185">Reference proteome</keyword>
<dbReference type="InterPro" id="IPR001343">
    <property type="entry name" value="Hemolysn_Ca-bd"/>
</dbReference>
<keyword evidence="2" id="KW-0964">Secreted</keyword>
<dbReference type="Pfam" id="PF00028">
    <property type="entry name" value="Cadherin"/>
    <property type="match status" value="1"/>
</dbReference>
<evidence type="ECO:0000256" key="1">
    <source>
        <dbReference type="ARBA" id="ARBA00004613"/>
    </source>
</evidence>
<gene>
    <name evidence="4" type="ORF">GR303_20585</name>
</gene>
<organism evidence="4 5">
    <name type="scientific">Microvirga arsenatis</name>
    <dbReference type="NCBI Taxonomy" id="2692265"/>
    <lineage>
        <taxon>Bacteria</taxon>
        <taxon>Pseudomonadati</taxon>
        <taxon>Pseudomonadota</taxon>
        <taxon>Alphaproteobacteria</taxon>
        <taxon>Hyphomicrobiales</taxon>
        <taxon>Methylobacteriaceae</taxon>
        <taxon>Microvirga</taxon>
    </lineage>
</organism>
<feature type="domain" description="Cadherin" evidence="3">
    <location>
        <begin position="331"/>
        <end position="432"/>
    </location>
</feature>
<dbReference type="PRINTS" id="PR00313">
    <property type="entry name" value="CABNDNGRPT"/>
</dbReference>
<dbReference type="CDD" id="cd11304">
    <property type="entry name" value="Cadherin_repeat"/>
    <property type="match status" value="1"/>
</dbReference>
<evidence type="ECO:0000313" key="4">
    <source>
        <dbReference type="EMBL" id="NBJ26745.1"/>
    </source>
</evidence>
<dbReference type="InterPro" id="IPR015919">
    <property type="entry name" value="Cadherin-like_sf"/>
</dbReference>
<dbReference type="Pfam" id="PF00353">
    <property type="entry name" value="HemolysinCabind"/>
    <property type="match status" value="1"/>
</dbReference>
<dbReference type="InterPro" id="IPR018511">
    <property type="entry name" value="Hemolysin-typ_Ca-bd_CS"/>
</dbReference>
<dbReference type="InterPro" id="IPR050557">
    <property type="entry name" value="RTX_toxin/Mannuronan_C5-epim"/>
</dbReference>
<dbReference type="PANTHER" id="PTHR38340">
    <property type="entry name" value="S-LAYER PROTEIN"/>
    <property type="match status" value="1"/>
</dbReference>
<comment type="subcellular location">
    <subcellularLocation>
        <location evidence="1">Secreted</location>
    </subcellularLocation>
</comment>
<dbReference type="Proteomes" id="UP000818323">
    <property type="component" value="Unassembled WGS sequence"/>
</dbReference>
<dbReference type="EMBL" id="JAAAXJ010000018">
    <property type="protein sequence ID" value="NBJ26745.1"/>
    <property type="molecule type" value="Genomic_DNA"/>
</dbReference>
<dbReference type="PROSITE" id="PS00330">
    <property type="entry name" value="HEMOLYSIN_CALCIUM"/>
    <property type="match status" value="2"/>
</dbReference>
<comment type="caution">
    <text evidence="4">The sequence shown here is derived from an EMBL/GenBank/DDBJ whole genome shotgun (WGS) entry which is preliminary data.</text>
</comment>
<evidence type="ECO:0000256" key="2">
    <source>
        <dbReference type="ARBA" id="ARBA00022525"/>
    </source>
</evidence>
<sequence length="609" mass="64494">MATDGNDTVSVYSYGIKNASFDGGPGQDTLRLMGGGFFDLTQAASFANFEIIQGTGSHDDILVSGTQLAGVQTIDAGGGENDLFLVGPTVDLAGKSVLGFSSISLATDGMTVRTNSLDVALLLRGRYADNDGLILDGATLTDAQRLLLLDRGIDRITDASGVTTVNEAAQVSGLAGERIIVQNGPYILLDAGRDAVITDDRGAISSLSVSFRYPNLHNVDGRFILTATDRVTYETYNSFAHSVYVDGILIGEYRDVGEFSFTFNNNATPERVTEVLRAAAFQAGFLGYPPAAEAAVDIRVTDAGGRVTVTSMTLENANDAPVGLQLTWGRVAEDAKTGWYVGRLSAGDPNWGDYETLRFSLVDDAGGRFKIVGDQLVVADAAKIDYEQAKTHQVVIRVTDRRGLYQEKAYTITVTDVVAEKLIGTSGSEPLLGGRGKDSLYGGAGHDVLSGGTEDDVLQGGSGNDVLKGGASADRLYGGTGHDILFGGNGQDHLHGGSGKDAFAFTSTASRANVDRIADFNVRDDLIYLDNRIFTKLGKKGSETFPAGLSAQFFTVGEKAKDRNDYVIHDRKNGLLLYDADGSGTGHKAVEIATLSKNLTISASDFFVI</sequence>
<dbReference type="PANTHER" id="PTHR38340:SF1">
    <property type="entry name" value="S-LAYER PROTEIN"/>
    <property type="match status" value="1"/>
</dbReference>